<reference evidence="1 2" key="1">
    <citation type="journal article" date="2012" name="J. Bacteriol.">
        <title>Genome sequences for six rhodanobacter strains, isolated from soils and the terrestrial subsurface, with variable denitrification capabilities.</title>
        <authorList>
            <person name="Kostka J.E."/>
            <person name="Green S.J."/>
            <person name="Rishishwar L."/>
            <person name="Prakash O."/>
            <person name="Katz L.S."/>
            <person name="Marino-Ramirez L."/>
            <person name="Jordan I.K."/>
            <person name="Munk C."/>
            <person name="Ivanova N."/>
            <person name="Mikhailova N."/>
            <person name="Watson D.B."/>
            <person name="Brown S.D."/>
            <person name="Palumbo A.V."/>
            <person name="Brooks S.C."/>
        </authorList>
    </citation>
    <scope>NUCLEOTIDE SEQUENCE [LARGE SCALE GENOMIC DNA]</scope>
    <source>
        <strain evidence="2">Jip2T</strain>
    </source>
</reference>
<dbReference type="InterPro" id="IPR004260">
    <property type="entry name" value="Pyr-dimer_DNA_glycosylase"/>
</dbReference>
<accession>I4VKJ9</accession>
<dbReference type="EMBL" id="AJXU01000069">
    <property type="protein sequence ID" value="EIL87740.1"/>
    <property type="molecule type" value="Genomic_DNA"/>
</dbReference>
<dbReference type="Proteomes" id="UP000004210">
    <property type="component" value="Unassembled WGS sequence"/>
</dbReference>
<proteinExistence type="predicted"/>
<dbReference type="PATRIC" id="fig|1163408.3.peg.3041"/>
<evidence type="ECO:0000313" key="2">
    <source>
        <dbReference type="Proteomes" id="UP000004210"/>
    </source>
</evidence>
<sequence>MPARSAEIPIVRLWTLHPSYLDRQGLVALWREALLARAVLRGETRGYRNHPQLQRFHAHAAPLSAIESYLCAVYAESLARGYVFDRSKIEPVCAVAPIPASDGQLAHEWAHLMAKLRQRSPQLHRQWQACSQPACHPLFRLQPGPVADWERGSIIEA</sequence>
<keyword evidence="2" id="KW-1185">Reference proteome</keyword>
<dbReference type="eggNOG" id="ENOG503195F">
    <property type="taxonomic scope" value="Bacteria"/>
</dbReference>
<dbReference type="RefSeq" id="WP_007082623.1">
    <property type="nucleotide sequence ID" value="NZ_AJXU01000069.1"/>
</dbReference>
<dbReference type="Pfam" id="PF03013">
    <property type="entry name" value="Pyr_excise"/>
    <property type="match status" value="1"/>
</dbReference>
<organism evidence="1 2">
    <name type="scientific">Rhodanobacter fulvus Jip2</name>
    <dbReference type="NCBI Taxonomy" id="1163408"/>
    <lineage>
        <taxon>Bacteria</taxon>
        <taxon>Pseudomonadati</taxon>
        <taxon>Pseudomonadota</taxon>
        <taxon>Gammaproteobacteria</taxon>
        <taxon>Lysobacterales</taxon>
        <taxon>Rhodanobacteraceae</taxon>
        <taxon>Rhodanobacter</taxon>
    </lineage>
</organism>
<protein>
    <submittedName>
        <fullName evidence="1">Pyrimidine dimer DNA glycosylase</fullName>
    </submittedName>
</protein>
<dbReference type="AlphaFoldDB" id="I4VKJ9"/>
<gene>
    <name evidence="1" type="ORF">UU9_14980</name>
</gene>
<comment type="caution">
    <text evidence="1">The sequence shown here is derived from an EMBL/GenBank/DDBJ whole genome shotgun (WGS) entry which is preliminary data.</text>
</comment>
<name>I4VKJ9_9GAMM</name>
<evidence type="ECO:0000313" key="1">
    <source>
        <dbReference type="EMBL" id="EIL87740.1"/>
    </source>
</evidence>